<evidence type="ECO:0000313" key="3">
    <source>
        <dbReference type="EMBL" id="NJP33610.1"/>
    </source>
</evidence>
<feature type="chain" id="PRO_5045185320" evidence="2">
    <location>
        <begin position="38"/>
        <end position="764"/>
    </location>
</feature>
<dbReference type="Proteomes" id="UP000783871">
    <property type="component" value="Unassembled WGS sequence"/>
</dbReference>
<comment type="caution">
    <text evidence="3">The sequence shown here is derived from an EMBL/GenBank/DDBJ whole genome shotgun (WGS) entry which is preliminary data.</text>
</comment>
<protein>
    <submittedName>
        <fullName evidence="3">Peptidase S8</fullName>
    </submittedName>
</protein>
<feature type="region of interest" description="Disordered" evidence="1">
    <location>
        <begin position="221"/>
        <end position="260"/>
    </location>
</feature>
<accession>A0ABX0Z6Y3</accession>
<organism evidence="3 4">
    <name type="scientific">Micromonospora thermarum</name>
    <dbReference type="NCBI Taxonomy" id="2720024"/>
    <lineage>
        <taxon>Bacteria</taxon>
        <taxon>Bacillati</taxon>
        <taxon>Actinomycetota</taxon>
        <taxon>Actinomycetes</taxon>
        <taxon>Micromonosporales</taxon>
        <taxon>Micromonosporaceae</taxon>
        <taxon>Micromonospora</taxon>
    </lineage>
</organism>
<keyword evidence="4" id="KW-1185">Reference proteome</keyword>
<dbReference type="EMBL" id="JAATEO010000017">
    <property type="protein sequence ID" value="NJP33610.1"/>
    <property type="molecule type" value="Genomic_DNA"/>
</dbReference>
<feature type="compositionally biased region" description="Pro residues" evidence="1">
    <location>
        <begin position="66"/>
        <end position="75"/>
    </location>
</feature>
<feature type="compositionally biased region" description="Low complexity" evidence="1">
    <location>
        <begin position="36"/>
        <end position="46"/>
    </location>
</feature>
<feature type="compositionally biased region" description="Low complexity" evidence="1">
    <location>
        <begin position="222"/>
        <end position="256"/>
    </location>
</feature>
<proteinExistence type="predicted"/>
<sequence length="764" mass="79101">MGGERSPHGGPRRGVVRALGAVLLAAALTLTAPPALAAPSSEPGAARPGVHSGGTAADAAGSSAPRPAPAGPPSVVPARHTVTLLTGDRVTASADGAQVTVTPGAGRAGIRFTTLRSAGRRLVLPEDARPLVTAGLLDRRLFDVSELVRAGYDDARSPGLPLLVTRRGADPATGLTGPGLRTTARVPHAGAGAVTVAKSSAPAAWAAIRAQRSQLARIQLHTPAGPAPGSGSTATPGGASGPGSTATTGGTGTTPAETHTLTVRHVGPDGRASGVAETMVLDLTGEVRAVLSDAAGASSAELPRGTYVLVADVVDFGDTDSTWHRLVQPELVLDRDATVNVDARRSAPVRTSVPRPDARTALVDLGFERRDGDRPGFALSLAADGFDGLYAGQIGGDVDATRMTGYLSSTWGVPGPRGDFADTPYTYGLLDTRPGGFFTGFDRTVDEGDLGAVDTRLVAQVPGRPATKAHFATAPGVTGTLAALLPFRLPARTTHLLDAGDTQWSGAFGENVPGPGGLPTEVTALGQGYRSYRAGHRYTDRWNAAVFGPMFDFAGHAGRRGDTVWFGVPMYSDQDSHRGGSLTDTASTLLYRDDVLLARSGAGNLEARIPPGPGTFRVEKRTTRPSFSDLSTRVDSVWTFRSDTTGEEGESFPLWAVRYAPAADDHNRVRHGPVTVLPVTVMSQPGARVGAVRELAVEVSGDAGRTWRPARVVPSGGAGYRAVVATPPDAASLSLRAVLVDTDGNRLEQTIVDAYRYAPRVQDR</sequence>
<evidence type="ECO:0000256" key="1">
    <source>
        <dbReference type="SAM" id="MobiDB-lite"/>
    </source>
</evidence>
<reference evidence="3 4" key="1">
    <citation type="submission" date="2020-03" db="EMBL/GenBank/DDBJ databases">
        <title>WGS of actinomycetes isolated from Thailand.</title>
        <authorList>
            <person name="Thawai C."/>
        </authorList>
    </citation>
    <scope>NUCLEOTIDE SEQUENCE [LARGE SCALE GENOMIC DNA]</scope>
    <source>
        <strain evidence="3 4">HSS6-12</strain>
    </source>
</reference>
<dbReference type="InterPro" id="IPR006311">
    <property type="entry name" value="TAT_signal"/>
</dbReference>
<evidence type="ECO:0000313" key="4">
    <source>
        <dbReference type="Proteomes" id="UP000783871"/>
    </source>
</evidence>
<feature type="region of interest" description="Disordered" evidence="1">
    <location>
        <begin position="36"/>
        <end position="77"/>
    </location>
</feature>
<dbReference type="RefSeq" id="WP_168001978.1">
    <property type="nucleotide sequence ID" value="NZ_JAATEO010000017.1"/>
</dbReference>
<feature type="compositionally biased region" description="Low complexity" evidence="1">
    <location>
        <begin position="53"/>
        <end position="65"/>
    </location>
</feature>
<evidence type="ECO:0000256" key="2">
    <source>
        <dbReference type="SAM" id="SignalP"/>
    </source>
</evidence>
<dbReference type="PROSITE" id="PS51318">
    <property type="entry name" value="TAT"/>
    <property type="match status" value="1"/>
</dbReference>
<keyword evidence="2" id="KW-0732">Signal</keyword>
<feature type="signal peptide" evidence="2">
    <location>
        <begin position="1"/>
        <end position="37"/>
    </location>
</feature>
<gene>
    <name evidence="3" type="ORF">HCJ94_16885</name>
</gene>
<name>A0ABX0Z6Y3_9ACTN</name>